<dbReference type="OrthoDB" id="9808022at2"/>
<comment type="similarity">
    <text evidence="1">Belongs to the anaerobic coproporphyrinogen-III oxidase family. HemW subfamily.</text>
</comment>
<dbReference type="Gene3D" id="3.80.30.20">
    <property type="entry name" value="tm_1862 like domain"/>
    <property type="match status" value="1"/>
</dbReference>
<dbReference type="InterPro" id="IPR010723">
    <property type="entry name" value="HemN_C"/>
</dbReference>
<reference evidence="4 5" key="1">
    <citation type="submission" date="2018-02" db="EMBL/GenBank/DDBJ databases">
        <title>The draft genome of Sphingobacterium sp. 5JN-11.</title>
        <authorList>
            <person name="Liu L."/>
            <person name="Li L."/>
            <person name="Liang L."/>
            <person name="Zhang X."/>
            <person name="Wang T."/>
        </authorList>
    </citation>
    <scope>NUCLEOTIDE SEQUENCE [LARGE SCALE GENOMIC DNA]</scope>
    <source>
        <strain evidence="4 5">5JN-11</strain>
    </source>
</reference>
<dbReference type="SFLD" id="SFLDF00288">
    <property type="entry name" value="HemN-like__clustered_with_nucl"/>
    <property type="match status" value="1"/>
</dbReference>
<dbReference type="SUPFAM" id="SSF102114">
    <property type="entry name" value="Radical SAM enzymes"/>
    <property type="match status" value="1"/>
</dbReference>
<comment type="function">
    <text evidence="2">Probably acts as a heme chaperone, transferring heme to an unknown acceptor. Binds one molecule of heme per monomer, possibly covalently. Binds 1 [4Fe-4S] cluster. The cluster is coordinated with 3 cysteines and an exchangeable S-adenosyl-L-methionine.</text>
</comment>
<feature type="domain" description="Radical SAM core" evidence="3">
    <location>
        <begin position="1"/>
        <end position="229"/>
    </location>
</feature>
<keyword evidence="5" id="KW-1185">Reference proteome</keyword>
<dbReference type="Pfam" id="PF06969">
    <property type="entry name" value="HemN_C"/>
    <property type="match status" value="1"/>
</dbReference>
<evidence type="ECO:0000256" key="2">
    <source>
        <dbReference type="RuleBase" id="RU364116"/>
    </source>
</evidence>
<evidence type="ECO:0000256" key="1">
    <source>
        <dbReference type="ARBA" id="ARBA00006100"/>
    </source>
</evidence>
<dbReference type="InterPro" id="IPR007197">
    <property type="entry name" value="rSAM"/>
</dbReference>
<name>A0A2S9J9C1_9SPHI</name>
<dbReference type="GO" id="GO:0046872">
    <property type="term" value="F:metal ion binding"/>
    <property type="evidence" value="ECO:0007669"/>
    <property type="project" value="UniProtKB-UniRule"/>
</dbReference>
<dbReference type="PANTHER" id="PTHR13932">
    <property type="entry name" value="COPROPORPHYRINIGEN III OXIDASE"/>
    <property type="match status" value="1"/>
</dbReference>
<evidence type="ECO:0000313" key="4">
    <source>
        <dbReference type="EMBL" id="PRD49393.1"/>
    </source>
</evidence>
<gene>
    <name evidence="4" type="ORF">C5745_01885</name>
</gene>
<dbReference type="SFLD" id="SFLDG01065">
    <property type="entry name" value="anaerobic_coproporphyrinogen-I"/>
    <property type="match status" value="1"/>
</dbReference>
<dbReference type="GO" id="GO:0004109">
    <property type="term" value="F:coproporphyrinogen oxidase activity"/>
    <property type="evidence" value="ECO:0007669"/>
    <property type="project" value="InterPro"/>
</dbReference>
<keyword evidence="2" id="KW-0408">Iron</keyword>
<dbReference type="InterPro" id="IPR004559">
    <property type="entry name" value="HemW-like"/>
</dbReference>
<dbReference type="AlphaFoldDB" id="A0A2S9J9C1"/>
<keyword evidence="2" id="KW-0143">Chaperone</keyword>
<comment type="subcellular location">
    <subcellularLocation>
        <location evidence="2">Cytoplasm</location>
    </subcellularLocation>
</comment>
<dbReference type="CDD" id="cd01335">
    <property type="entry name" value="Radical_SAM"/>
    <property type="match status" value="1"/>
</dbReference>
<keyword evidence="2" id="KW-0411">Iron-sulfur</keyword>
<dbReference type="RefSeq" id="WP_105715235.1">
    <property type="nucleotide sequence ID" value="NZ_PVBQ01000001.1"/>
</dbReference>
<dbReference type="GO" id="GO:0006779">
    <property type="term" value="P:porphyrin-containing compound biosynthetic process"/>
    <property type="evidence" value="ECO:0007669"/>
    <property type="project" value="InterPro"/>
</dbReference>
<dbReference type="Pfam" id="PF04055">
    <property type="entry name" value="Radical_SAM"/>
    <property type="match status" value="1"/>
</dbReference>
<accession>A0A2S9J9C1</accession>
<dbReference type="InterPro" id="IPR023404">
    <property type="entry name" value="rSAM_horseshoe"/>
</dbReference>
<keyword evidence="2" id="KW-0963">Cytoplasm</keyword>
<dbReference type="GO" id="GO:0051539">
    <property type="term" value="F:4 iron, 4 sulfur cluster binding"/>
    <property type="evidence" value="ECO:0007669"/>
    <property type="project" value="UniProtKB-UniRule"/>
</dbReference>
<protein>
    <recommendedName>
        <fullName evidence="2">Heme chaperone HemW</fullName>
    </recommendedName>
</protein>
<comment type="caution">
    <text evidence="4">The sequence shown here is derived from an EMBL/GenBank/DDBJ whole genome shotgun (WGS) entry which is preliminary data.</text>
</comment>
<dbReference type="NCBIfam" id="TIGR00539">
    <property type="entry name" value="hemN_rel"/>
    <property type="match status" value="1"/>
</dbReference>
<dbReference type="InterPro" id="IPR006638">
    <property type="entry name" value="Elp3/MiaA/NifB-like_rSAM"/>
</dbReference>
<dbReference type="SMART" id="SM00729">
    <property type="entry name" value="Elp3"/>
    <property type="match status" value="1"/>
</dbReference>
<dbReference type="InterPro" id="IPR058240">
    <property type="entry name" value="rSAM_sf"/>
</dbReference>
<proteinExistence type="inferred from homology"/>
<dbReference type="InterPro" id="IPR034505">
    <property type="entry name" value="Coproporphyrinogen-III_oxidase"/>
</dbReference>
<dbReference type="PROSITE" id="PS51918">
    <property type="entry name" value="RADICAL_SAM"/>
    <property type="match status" value="1"/>
</dbReference>
<evidence type="ECO:0000259" key="3">
    <source>
        <dbReference type="PROSITE" id="PS51918"/>
    </source>
</evidence>
<keyword evidence="2" id="KW-0949">S-adenosyl-L-methionine</keyword>
<sequence>MIYFHIPFCKHACHYCDFHFSTSLKYKDELLRALEKEVMLRARYLTDKIMPSIYFGGGTPSLLTADEIERLINQVAAHFDIANDAEITLEANPDDLDKAKVQALRRTPINRFSIGIQSFYEEDLRWMNRAHNATEAEASIKRVQDAGFENITADLIYGYPLLTDIKWTNNIQKLLSFDIPHISSYAMTVEQKTALAHFIRQGKTPPMQEAQSAEQMSMLIDTLTRNGFEHYEIANFAKNGQYAKHNTAYWQGRHYLGIGPSAHSFNGKSRSWNVANNARYTEGINLEKPIYETENLSREDQFNEYVMTSLRTMWGIDLDKIIHDFSNEVAQQLQTQIAPFIEQQHVESVQGRFLKLTAKGKLMADYIASELFIIP</sequence>
<dbReference type="SFLD" id="SFLDS00029">
    <property type="entry name" value="Radical_SAM"/>
    <property type="match status" value="1"/>
</dbReference>
<dbReference type="Proteomes" id="UP000239711">
    <property type="component" value="Unassembled WGS sequence"/>
</dbReference>
<dbReference type="SFLD" id="SFLDF00562">
    <property type="entry name" value="HemN-like__clustered_with_heat"/>
    <property type="match status" value="1"/>
</dbReference>
<dbReference type="EMBL" id="PVBQ01000001">
    <property type="protein sequence ID" value="PRD49393.1"/>
    <property type="molecule type" value="Genomic_DNA"/>
</dbReference>
<keyword evidence="2" id="KW-0004">4Fe-4S</keyword>
<organism evidence="4 5">
    <name type="scientific">Sphingobacterium haloxyli</name>
    <dbReference type="NCBI Taxonomy" id="2100533"/>
    <lineage>
        <taxon>Bacteria</taxon>
        <taxon>Pseudomonadati</taxon>
        <taxon>Bacteroidota</taxon>
        <taxon>Sphingobacteriia</taxon>
        <taxon>Sphingobacteriales</taxon>
        <taxon>Sphingobacteriaceae</taxon>
        <taxon>Sphingobacterium</taxon>
    </lineage>
</organism>
<dbReference type="GO" id="GO:0005737">
    <property type="term" value="C:cytoplasm"/>
    <property type="evidence" value="ECO:0007669"/>
    <property type="project" value="UniProtKB-SubCell"/>
</dbReference>
<evidence type="ECO:0000313" key="5">
    <source>
        <dbReference type="Proteomes" id="UP000239711"/>
    </source>
</evidence>
<keyword evidence="2" id="KW-0479">Metal-binding</keyword>
<keyword evidence="2" id="KW-0349">Heme</keyword>
<dbReference type="PANTHER" id="PTHR13932:SF5">
    <property type="entry name" value="RADICAL S-ADENOSYL METHIONINE DOMAIN-CONTAINING PROTEIN 1, MITOCHONDRIAL"/>
    <property type="match status" value="1"/>
</dbReference>